<proteinExistence type="predicted"/>
<dbReference type="EMBL" id="DS715310">
    <property type="protein sequence ID" value="EEC06191.1"/>
    <property type="molecule type" value="Genomic_DNA"/>
</dbReference>
<evidence type="ECO:0000313" key="3">
    <source>
        <dbReference type="EnsemblMetazoa" id="ISCW005102-PA"/>
    </source>
</evidence>
<evidence type="ECO:0000256" key="1">
    <source>
        <dbReference type="SAM" id="MobiDB-lite"/>
    </source>
</evidence>
<reference evidence="2 4" key="1">
    <citation type="submission" date="2008-03" db="EMBL/GenBank/DDBJ databases">
        <title>Annotation of Ixodes scapularis.</title>
        <authorList>
            <consortium name="Ixodes scapularis Genome Project Consortium"/>
            <person name="Caler E."/>
            <person name="Hannick L.I."/>
            <person name="Bidwell S."/>
            <person name="Joardar V."/>
            <person name="Thiagarajan M."/>
            <person name="Amedeo P."/>
            <person name="Galinsky K.J."/>
            <person name="Schobel S."/>
            <person name="Inman J."/>
            <person name="Hostetler J."/>
            <person name="Miller J."/>
            <person name="Hammond M."/>
            <person name="Megy K."/>
            <person name="Lawson D."/>
            <person name="Kodira C."/>
            <person name="Sutton G."/>
            <person name="Meyer J."/>
            <person name="Hill C.A."/>
            <person name="Birren B."/>
            <person name="Nene V."/>
            <person name="Collins F."/>
            <person name="Alarcon-Chaidez F."/>
            <person name="Wikel S."/>
            <person name="Strausberg R."/>
        </authorList>
    </citation>
    <scope>NUCLEOTIDE SEQUENCE [LARGE SCALE GENOMIC DNA]</scope>
    <source>
        <strain evidence="4">Wikel</strain>
        <strain evidence="2">Wikel colony</strain>
    </source>
</reference>
<dbReference type="Proteomes" id="UP000001555">
    <property type="component" value="Unassembled WGS sequence"/>
</dbReference>
<dbReference type="EMBL" id="ABJB010520975">
    <property type="status" value="NOT_ANNOTATED_CDS"/>
    <property type="molecule type" value="Genomic_DNA"/>
</dbReference>
<dbReference type="AlphaFoldDB" id="B7PHW9"/>
<keyword evidence="4" id="KW-1185">Reference proteome</keyword>
<dbReference type="PaxDb" id="6945-B7PHW9"/>
<evidence type="ECO:0000313" key="4">
    <source>
        <dbReference type="Proteomes" id="UP000001555"/>
    </source>
</evidence>
<gene>
    <name evidence="2" type="ORF">IscW_ISCW005102</name>
</gene>
<accession>B7PHW9</accession>
<dbReference type="EnsemblMetazoa" id="ISCW005102-RA">
    <property type="protein sequence ID" value="ISCW005102-PA"/>
    <property type="gene ID" value="ISCW005102"/>
</dbReference>
<reference evidence="3" key="2">
    <citation type="submission" date="2020-05" db="UniProtKB">
        <authorList>
            <consortium name="EnsemblMetazoa"/>
        </authorList>
    </citation>
    <scope>IDENTIFICATION</scope>
    <source>
        <strain evidence="3">wikel</strain>
    </source>
</reference>
<dbReference type="HOGENOM" id="CLU_2948563_0_0_1"/>
<evidence type="ECO:0000313" key="2">
    <source>
        <dbReference type="EMBL" id="EEC06191.1"/>
    </source>
</evidence>
<feature type="region of interest" description="Disordered" evidence="1">
    <location>
        <begin position="30"/>
        <end position="50"/>
    </location>
</feature>
<organism>
    <name type="scientific">Ixodes scapularis</name>
    <name type="common">Black-legged tick</name>
    <name type="synonym">Deer tick</name>
    <dbReference type="NCBI Taxonomy" id="6945"/>
    <lineage>
        <taxon>Eukaryota</taxon>
        <taxon>Metazoa</taxon>
        <taxon>Ecdysozoa</taxon>
        <taxon>Arthropoda</taxon>
        <taxon>Chelicerata</taxon>
        <taxon>Arachnida</taxon>
        <taxon>Acari</taxon>
        <taxon>Parasitiformes</taxon>
        <taxon>Ixodida</taxon>
        <taxon>Ixodoidea</taxon>
        <taxon>Ixodidae</taxon>
        <taxon>Ixodinae</taxon>
        <taxon>Ixodes</taxon>
    </lineage>
</organism>
<dbReference type="InParanoid" id="B7PHW9"/>
<sequence>PWQDRFTIKACSHMQQRATSIVDVRDRKRRCGRPSTIGPKADYDVGKGIPSTEIRGMKEL</sequence>
<dbReference type="VEuPathDB" id="VectorBase:ISCW005102"/>
<name>B7PHW9_IXOSC</name>
<feature type="non-terminal residue" evidence="2">
    <location>
        <position position="1"/>
    </location>
</feature>
<protein>
    <submittedName>
        <fullName evidence="2 3">Uncharacterized protein</fullName>
    </submittedName>
</protein>